<dbReference type="PRINTS" id="PR01231">
    <property type="entry name" value="HCO3TRNSPORT"/>
</dbReference>
<dbReference type="Pfam" id="PF00955">
    <property type="entry name" value="HCO3_cotransp"/>
    <property type="match status" value="1"/>
</dbReference>
<dbReference type="FunFam" id="1.10.287.570:FF:000001">
    <property type="entry name" value="Anion exchange protein"/>
    <property type="match status" value="1"/>
</dbReference>
<organism evidence="13 14">
    <name type="scientific">Bugula neritina</name>
    <name type="common">Brown bryozoan</name>
    <name type="synonym">Sertularia neritina</name>
    <dbReference type="NCBI Taxonomy" id="10212"/>
    <lineage>
        <taxon>Eukaryota</taxon>
        <taxon>Metazoa</taxon>
        <taxon>Spiralia</taxon>
        <taxon>Lophotrochozoa</taxon>
        <taxon>Bryozoa</taxon>
        <taxon>Gymnolaemata</taxon>
        <taxon>Cheilostomatida</taxon>
        <taxon>Flustrina</taxon>
        <taxon>Buguloidea</taxon>
        <taxon>Bugulidae</taxon>
        <taxon>Bugula</taxon>
    </lineage>
</organism>
<keyword evidence="14" id="KW-1185">Reference proteome</keyword>
<evidence type="ECO:0000256" key="9">
    <source>
        <dbReference type="SAM" id="MobiDB-lite"/>
    </source>
</evidence>
<comment type="caution">
    <text evidence="13">The sequence shown here is derived from an EMBL/GenBank/DDBJ whole genome shotgun (WGS) entry which is preliminary data.</text>
</comment>
<dbReference type="GO" id="GO:0005886">
    <property type="term" value="C:plasma membrane"/>
    <property type="evidence" value="ECO:0007669"/>
    <property type="project" value="UniProtKB-SubCell"/>
</dbReference>
<feature type="domain" description="Band 3 cytoplasmic" evidence="12">
    <location>
        <begin position="22"/>
        <end position="330"/>
    </location>
</feature>
<dbReference type="OrthoDB" id="1735926at2759"/>
<dbReference type="Pfam" id="PF07565">
    <property type="entry name" value="Band_3_cyto"/>
    <property type="match status" value="1"/>
</dbReference>
<keyword evidence="6 10" id="KW-1133">Transmembrane helix</keyword>
<dbReference type="InterPro" id="IPR016152">
    <property type="entry name" value="PTrfase/Anion_transptr"/>
</dbReference>
<dbReference type="InterPro" id="IPR011531">
    <property type="entry name" value="HCO3_transpt-like_TM_dom"/>
</dbReference>
<comment type="similarity">
    <text evidence="2">Belongs to the anion exchanger (TC 2.A.31) family.</text>
</comment>
<keyword evidence="3" id="KW-0813">Transport</keyword>
<evidence type="ECO:0000256" key="8">
    <source>
        <dbReference type="ARBA" id="ARBA00023136"/>
    </source>
</evidence>
<dbReference type="EMBL" id="VXIV02003202">
    <property type="protein sequence ID" value="KAF6019968.1"/>
    <property type="molecule type" value="Genomic_DNA"/>
</dbReference>
<accession>A0A7J7J3F8</accession>
<dbReference type="GO" id="GO:0015701">
    <property type="term" value="P:bicarbonate transport"/>
    <property type="evidence" value="ECO:0007669"/>
    <property type="project" value="TreeGrafter"/>
</dbReference>
<gene>
    <name evidence="13" type="ORF">EB796_021710</name>
</gene>
<evidence type="ECO:0000256" key="1">
    <source>
        <dbReference type="ARBA" id="ARBA00004651"/>
    </source>
</evidence>
<sequence>MAKLSAYDELTAHKMPADLTPHELFVELDELVTHQHDNVKDLMEWKEKARWIKFEEDVLDASDRWGRPHVASLSFHSLIELRRLLENGAVHVDVDAHNYISLMQAVIDRLTVKQDLPPDLQEYVMEALILRHSHQDGKPRFTRSKSYSNLMGLDSMTRYTKYQHIRGPGKSAVHKNGHLDGQHTAVNISPDDLDNPLIARSSRSYAANLDKERYNMELLKKIPQDAEVASVLVGTLDKLQKPCTVLFRLSQGLMLDHVAEVPLPIRFLFVCVGPPLQNFDYLEIGRSLSTLLSNQKFREAAYKAKIHTDMLTAMNAFLDESIVLPPGDFDRKTLLPIMHMAQKKMNERKAKAAAESQATSGGDEPTPPDDSLSRTGRPFGGLIKDVRRKFPQYISDFKDGINTQVLAAFIFIYFACLSPAITFGGLLAEKTDNYMGASEMLMATGISGIMFSLLGGQPLLIAGFTGPNMVFEEGVYKVIVITPTNIS</sequence>
<evidence type="ECO:0000313" key="13">
    <source>
        <dbReference type="EMBL" id="KAF6019968.1"/>
    </source>
</evidence>
<evidence type="ECO:0000256" key="10">
    <source>
        <dbReference type="SAM" id="Phobius"/>
    </source>
</evidence>
<feature type="transmembrane region" description="Helical" evidence="10">
    <location>
        <begin position="405"/>
        <end position="428"/>
    </location>
</feature>
<dbReference type="Proteomes" id="UP000593567">
    <property type="component" value="Unassembled WGS sequence"/>
</dbReference>
<dbReference type="Gene3D" id="3.40.930.10">
    <property type="entry name" value="Mannitol-specific EII, Chain A"/>
    <property type="match status" value="1"/>
</dbReference>
<dbReference type="AlphaFoldDB" id="A0A7J7J3F8"/>
<comment type="subcellular location">
    <subcellularLocation>
        <location evidence="1">Cell membrane</location>
        <topology evidence="1">Multi-pass membrane protein</topology>
    </subcellularLocation>
</comment>
<evidence type="ECO:0000256" key="7">
    <source>
        <dbReference type="ARBA" id="ARBA00023065"/>
    </source>
</evidence>
<dbReference type="PANTHER" id="PTHR11453">
    <property type="entry name" value="ANION EXCHANGE PROTEIN"/>
    <property type="match status" value="1"/>
</dbReference>
<feature type="region of interest" description="Disordered" evidence="9">
    <location>
        <begin position="348"/>
        <end position="380"/>
    </location>
</feature>
<evidence type="ECO:0000256" key="3">
    <source>
        <dbReference type="ARBA" id="ARBA00022448"/>
    </source>
</evidence>
<protein>
    <submittedName>
        <fullName evidence="13">SLC4A3</fullName>
    </submittedName>
</protein>
<evidence type="ECO:0000256" key="2">
    <source>
        <dbReference type="ARBA" id="ARBA00010993"/>
    </source>
</evidence>
<keyword evidence="8 10" id="KW-0472">Membrane</keyword>
<feature type="domain" description="Bicarbonate transporter-like transmembrane" evidence="11">
    <location>
        <begin position="377"/>
        <end position="478"/>
    </location>
</feature>
<proteinExistence type="inferred from homology"/>
<keyword evidence="5 10" id="KW-0812">Transmembrane</keyword>
<dbReference type="Gene3D" id="1.10.287.570">
    <property type="entry name" value="Helical hairpin bin"/>
    <property type="match status" value="1"/>
</dbReference>
<feature type="transmembrane region" description="Helical" evidence="10">
    <location>
        <begin position="440"/>
        <end position="461"/>
    </location>
</feature>
<dbReference type="GO" id="GO:0005452">
    <property type="term" value="F:solute:inorganic anion antiporter activity"/>
    <property type="evidence" value="ECO:0007669"/>
    <property type="project" value="InterPro"/>
</dbReference>
<dbReference type="PANTHER" id="PTHR11453:SF47">
    <property type="entry name" value="ANION EXCHANGE PROTEIN"/>
    <property type="match status" value="1"/>
</dbReference>
<evidence type="ECO:0000256" key="6">
    <source>
        <dbReference type="ARBA" id="ARBA00022989"/>
    </source>
</evidence>
<name>A0A7J7J3F8_BUGNE</name>
<dbReference type="InterPro" id="IPR003020">
    <property type="entry name" value="HCO3_transpt_euk"/>
</dbReference>
<reference evidence="13" key="1">
    <citation type="submission" date="2020-06" db="EMBL/GenBank/DDBJ databases">
        <title>Draft genome of Bugula neritina, a colonial animal packing powerful symbionts and potential medicines.</title>
        <authorList>
            <person name="Rayko M."/>
        </authorList>
    </citation>
    <scope>NUCLEOTIDE SEQUENCE [LARGE SCALE GENOMIC DNA]</scope>
    <source>
        <strain evidence="13">Kwan_BN1</strain>
    </source>
</reference>
<dbReference type="FunFam" id="3.40.930.10:FF:000020">
    <property type="entry name" value="Anion exchange protein"/>
    <property type="match status" value="1"/>
</dbReference>
<dbReference type="GO" id="GO:0008509">
    <property type="term" value="F:monoatomic anion transmembrane transporter activity"/>
    <property type="evidence" value="ECO:0007669"/>
    <property type="project" value="InterPro"/>
</dbReference>
<dbReference type="SUPFAM" id="SSF55804">
    <property type="entry name" value="Phoshotransferase/anion transport protein"/>
    <property type="match status" value="1"/>
</dbReference>
<dbReference type="InterPro" id="IPR013769">
    <property type="entry name" value="Band3_cytoplasmic_dom"/>
</dbReference>
<evidence type="ECO:0000256" key="5">
    <source>
        <dbReference type="ARBA" id="ARBA00022692"/>
    </source>
</evidence>
<evidence type="ECO:0000256" key="4">
    <source>
        <dbReference type="ARBA" id="ARBA00022475"/>
    </source>
</evidence>
<dbReference type="GO" id="GO:0051453">
    <property type="term" value="P:regulation of intracellular pH"/>
    <property type="evidence" value="ECO:0007669"/>
    <property type="project" value="TreeGrafter"/>
</dbReference>
<keyword evidence="4" id="KW-1003">Cell membrane</keyword>
<evidence type="ECO:0000259" key="12">
    <source>
        <dbReference type="Pfam" id="PF07565"/>
    </source>
</evidence>
<evidence type="ECO:0000259" key="11">
    <source>
        <dbReference type="Pfam" id="PF00955"/>
    </source>
</evidence>
<evidence type="ECO:0000313" key="14">
    <source>
        <dbReference type="Proteomes" id="UP000593567"/>
    </source>
</evidence>
<keyword evidence="7" id="KW-0406">Ion transport</keyword>